<proteinExistence type="predicted"/>
<gene>
    <name evidence="2" type="ORF">SAMN04489858_109127</name>
</gene>
<dbReference type="STRING" id="364199.SAMN04489858_109127"/>
<reference evidence="2 3" key="1">
    <citation type="submission" date="2016-10" db="EMBL/GenBank/DDBJ databases">
        <authorList>
            <person name="de Groot N.N."/>
        </authorList>
    </citation>
    <scope>NUCLEOTIDE SEQUENCE [LARGE SCALE GENOMIC DNA]</scope>
    <source>
        <strain evidence="2 3">DSM 17862</strain>
    </source>
</reference>
<feature type="transmembrane region" description="Helical" evidence="1">
    <location>
        <begin position="53"/>
        <end position="75"/>
    </location>
</feature>
<dbReference type="AlphaFoldDB" id="A0A1I0GWK4"/>
<dbReference type="RefSeq" id="WP_090735743.1">
    <property type="nucleotide sequence ID" value="NZ_FOHO01000009.1"/>
</dbReference>
<dbReference type="Proteomes" id="UP000199180">
    <property type="component" value="Unassembled WGS sequence"/>
</dbReference>
<protein>
    <submittedName>
        <fullName evidence="2">Uncharacterized protein</fullName>
    </submittedName>
</protein>
<evidence type="ECO:0000313" key="3">
    <source>
        <dbReference type="Proteomes" id="UP000199180"/>
    </source>
</evidence>
<dbReference type="OrthoDB" id="3540641at2"/>
<evidence type="ECO:0000313" key="2">
    <source>
        <dbReference type="EMBL" id="SET75753.1"/>
    </source>
</evidence>
<keyword evidence="3" id="KW-1185">Reference proteome</keyword>
<evidence type="ECO:0000256" key="1">
    <source>
        <dbReference type="SAM" id="Phobius"/>
    </source>
</evidence>
<accession>A0A1I0GWK4</accession>
<sequence>MTGEISQKDYIDRSMETVRAQNDARFAEVLGEIRGIGQRLQHIESSQLSARQLWGAVLTGAATVLGVMLAALAFGSDRFDGGVGMADQRLEQMQRDAEQDAIIKRLDALIATQAAPESPTPRSANE</sequence>
<keyword evidence="1" id="KW-1133">Transmembrane helix</keyword>
<keyword evidence="1" id="KW-0812">Transmembrane</keyword>
<organism evidence="2 3">
    <name type="scientific">Paracoccus homiensis</name>
    <dbReference type="NCBI Taxonomy" id="364199"/>
    <lineage>
        <taxon>Bacteria</taxon>
        <taxon>Pseudomonadati</taxon>
        <taxon>Pseudomonadota</taxon>
        <taxon>Alphaproteobacteria</taxon>
        <taxon>Rhodobacterales</taxon>
        <taxon>Paracoccaceae</taxon>
        <taxon>Paracoccus</taxon>
    </lineage>
</organism>
<name>A0A1I0GWK4_9RHOB</name>
<dbReference type="EMBL" id="FOHO01000009">
    <property type="protein sequence ID" value="SET75753.1"/>
    <property type="molecule type" value="Genomic_DNA"/>
</dbReference>
<keyword evidence="1" id="KW-0472">Membrane</keyword>